<organism evidence="2 3">
    <name type="scientific">Aplosporella prunicola CBS 121167</name>
    <dbReference type="NCBI Taxonomy" id="1176127"/>
    <lineage>
        <taxon>Eukaryota</taxon>
        <taxon>Fungi</taxon>
        <taxon>Dikarya</taxon>
        <taxon>Ascomycota</taxon>
        <taxon>Pezizomycotina</taxon>
        <taxon>Dothideomycetes</taxon>
        <taxon>Dothideomycetes incertae sedis</taxon>
        <taxon>Botryosphaeriales</taxon>
        <taxon>Aplosporellaceae</taxon>
        <taxon>Aplosporella</taxon>
    </lineage>
</organism>
<proteinExistence type="predicted"/>
<feature type="compositionally biased region" description="Polar residues" evidence="1">
    <location>
        <begin position="168"/>
        <end position="180"/>
    </location>
</feature>
<protein>
    <submittedName>
        <fullName evidence="2">Uncharacterized protein</fullName>
    </submittedName>
</protein>
<feature type="compositionally biased region" description="Polar residues" evidence="1">
    <location>
        <begin position="377"/>
        <end position="402"/>
    </location>
</feature>
<feature type="compositionally biased region" description="Polar residues" evidence="1">
    <location>
        <begin position="340"/>
        <end position="355"/>
    </location>
</feature>
<keyword evidence="3" id="KW-1185">Reference proteome</keyword>
<dbReference type="GeneID" id="54303652"/>
<reference evidence="2" key="1">
    <citation type="journal article" date="2020" name="Stud. Mycol.">
        <title>101 Dothideomycetes genomes: a test case for predicting lifestyles and emergence of pathogens.</title>
        <authorList>
            <person name="Haridas S."/>
            <person name="Albert R."/>
            <person name="Binder M."/>
            <person name="Bloem J."/>
            <person name="Labutti K."/>
            <person name="Salamov A."/>
            <person name="Andreopoulos B."/>
            <person name="Baker S."/>
            <person name="Barry K."/>
            <person name="Bills G."/>
            <person name="Bluhm B."/>
            <person name="Cannon C."/>
            <person name="Castanera R."/>
            <person name="Culley D."/>
            <person name="Daum C."/>
            <person name="Ezra D."/>
            <person name="Gonzalez J."/>
            <person name="Henrissat B."/>
            <person name="Kuo A."/>
            <person name="Liang C."/>
            <person name="Lipzen A."/>
            <person name="Lutzoni F."/>
            <person name="Magnuson J."/>
            <person name="Mondo S."/>
            <person name="Nolan M."/>
            <person name="Ohm R."/>
            <person name="Pangilinan J."/>
            <person name="Park H.-J."/>
            <person name="Ramirez L."/>
            <person name="Alfaro M."/>
            <person name="Sun H."/>
            <person name="Tritt A."/>
            <person name="Yoshinaga Y."/>
            <person name="Zwiers L.-H."/>
            <person name="Turgeon B."/>
            <person name="Goodwin S."/>
            <person name="Spatafora J."/>
            <person name="Crous P."/>
            <person name="Grigoriev I."/>
        </authorList>
    </citation>
    <scope>NUCLEOTIDE SEQUENCE</scope>
    <source>
        <strain evidence="2">CBS 121167</strain>
    </source>
</reference>
<feature type="compositionally biased region" description="Polar residues" evidence="1">
    <location>
        <begin position="218"/>
        <end position="239"/>
    </location>
</feature>
<dbReference type="EMBL" id="ML995483">
    <property type="protein sequence ID" value="KAF2142742.1"/>
    <property type="molecule type" value="Genomic_DNA"/>
</dbReference>
<sequence length="699" mass="76219">MARDKMPPAKAPPPTFSSADTRFNPANFVRRNLNNQVMNNQVNPMASSPFNPSSQPRPMAGFPMAGYPSSPVLTPVTQPARFQAQQSGSSRFSNSSPSRFPSLPYIPPSQDSDPMLGSATSPVLMPGDLPTRSSNSSPFSNSPLHTSPMLGSATSPVFMPVDQPTRFHAQQSGPSTFNSSRHSRPLYGPASSPVFTPVNQQPAVFNNSSLHTRPVLGSPSSPLLTPVSQTTPFSHSSLHTRPMFSSSSPSSSPALTTAKQPTLFQAQPSPLGNPPLQSRPLLGSPSSSVLTPAKQFTPYQAQPSGSSLFSNSSPYSCPIRGSPAASSAPTTANQLPLFQAQQPSGSPLFSNSSPHTAPILGTPSPAPTPANQLRLLQAQQPSGSLPFSNSSHAGPVFGTSSLAPTPANQLMLIPAQGNEHDAGMGVQIKQEPDSDDDNVGAPVNQEDDVTHVITGVRIKQEPGMDDINVDGPSTQQDMQSAKREAKTAKRKKKKKEKLEKRIDELKERYMKDLGITDMHQKRPRYKLRKHRVMPSYRKLREEASAEIVMETARIYAEKNKAKHKGGLDGLDGLGKRLKRRILIIQEQRDLAALERLKSEAKFNFMSQNEKDAFLLAKLCNRCGAYHNSDGCTILDREKIARPSKRSLLAKTRDFRLEELNEMRMREDMHSLNEGVLGMDLKEQYPLPDYDVSHLDLEAK</sequence>
<feature type="compositionally biased region" description="Polar residues" evidence="1">
    <location>
        <begin position="254"/>
        <end position="270"/>
    </location>
</feature>
<feature type="region of interest" description="Disordered" evidence="1">
    <location>
        <begin position="462"/>
        <end position="499"/>
    </location>
</feature>
<feature type="region of interest" description="Disordered" evidence="1">
    <location>
        <begin position="1"/>
        <end position="27"/>
    </location>
</feature>
<dbReference type="Proteomes" id="UP000799438">
    <property type="component" value="Unassembled WGS sequence"/>
</dbReference>
<accession>A0A6A6BEZ8</accession>
<name>A0A6A6BEZ8_9PEZI</name>
<evidence type="ECO:0000313" key="2">
    <source>
        <dbReference type="EMBL" id="KAF2142742.1"/>
    </source>
</evidence>
<dbReference type="RefSeq" id="XP_033398454.1">
    <property type="nucleotide sequence ID" value="XM_033546146.1"/>
</dbReference>
<evidence type="ECO:0000313" key="3">
    <source>
        <dbReference type="Proteomes" id="UP000799438"/>
    </source>
</evidence>
<dbReference type="AlphaFoldDB" id="A0A6A6BEZ8"/>
<feature type="compositionally biased region" description="Low complexity" evidence="1">
    <location>
        <begin position="87"/>
        <end position="102"/>
    </location>
</feature>
<gene>
    <name evidence="2" type="ORF">K452DRAFT_357841</name>
</gene>
<feature type="compositionally biased region" description="Low complexity" evidence="1">
    <location>
        <begin position="133"/>
        <end position="143"/>
    </location>
</feature>
<feature type="region of interest" description="Disordered" evidence="1">
    <location>
        <begin position="40"/>
        <end position="291"/>
    </location>
</feature>
<feature type="compositionally biased region" description="Polar residues" evidence="1">
    <location>
        <begin position="44"/>
        <end position="56"/>
    </location>
</feature>
<evidence type="ECO:0000256" key="1">
    <source>
        <dbReference type="SAM" id="MobiDB-lite"/>
    </source>
</evidence>
<feature type="compositionally biased region" description="Polar residues" evidence="1">
    <location>
        <begin position="193"/>
        <end position="211"/>
    </location>
</feature>
<feature type="region of interest" description="Disordered" evidence="1">
    <location>
        <begin position="340"/>
        <end position="402"/>
    </location>
</feature>